<evidence type="ECO:0000313" key="2">
    <source>
        <dbReference type="EnsemblMetazoa" id="GAUT050530-PA"/>
    </source>
</evidence>
<evidence type="ECO:0000313" key="3">
    <source>
        <dbReference type="Proteomes" id="UP000078200"/>
    </source>
</evidence>
<evidence type="ECO:0000256" key="1">
    <source>
        <dbReference type="SAM" id="MobiDB-lite"/>
    </source>
</evidence>
<sequence length="118" mass="13479">MPSPYKLKRLKVRINRSMLRERVVADIRDQLLFRRCAVRLKRYNPDQISSPATTEAGVEDEKSRAYKLRRLCVRLPRLWTQVTTTPCPSAASDISSRASSVKDVENETVDTEDVESVG</sequence>
<protein>
    <submittedName>
        <fullName evidence="2">Uncharacterized protein</fullName>
    </submittedName>
</protein>
<feature type="compositionally biased region" description="Acidic residues" evidence="1">
    <location>
        <begin position="106"/>
        <end position="118"/>
    </location>
</feature>
<proteinExistence type="predicted"/>
<keyword evidence="3" id="KW-1185">Reference proteome</keyword>
<accession>A0A1A9VX60</accession>
<organism evidence="2 3">
    <name type="scientific">Glossina austeni</name>
    <name type="common">Savannah tsetse fly</name>
    <dbReference type="NCBI Taxonomy" id="7395"/>
    <lineage>
        <taxon>Eukaryota</taxon>
        <taxon>Metazoa</taxon>
        <taxon>Ecdysozoa</taxon>
        <taxon>Arthropoda</taxon>
        <taxon>Hexapoda</taxon>
        <taxon>Insecta</taxon>
        <taxon>Pterygota</taxon>
        <taxon>Neoptera</taxon>
        <taxon>Endopterygota</taxon>
        <taxon>Diptera</taxon>
        <taxon>Brachycera</taxon>
        <taxon>Muscomorpha</taxon>
        <taxon>Hippoboscoidea</taxon>
        <taxon>Glossinidae</taxon>
        <taxon>Glossina</taxon>
    </lineage>
</organism>
<feature type="compositionally biased region" description="Low complexity" evidence="1">
    <location>
        <begin position="89"/>
        <end position="99"/>
    </location>
</feature>
<dbReference type="VEuPathDB" id="VectorBase:GAUT050530"/>
<dbReference type="EnsemblMetazoa" id="GAUT050530-RA">
    <property type="protein sequence ID" value="GAUT050530-PA"/>
    <property type="gene ID" value="GAUT050530"/>
</dbReference>
<reference evidence="2" key="1">
    <citation type="submission" date="2020-05" db="UniProtKB">
        <authorList>
            <consortium name="EnsemblMetazoa"/>
        </authorList>
    </citation>
    <scope>IDENTIFICATION</scope>
    <source>
        <strain evidence="2">TTRI</strain>
    </source>
</reference>
<feature type="region of interest" description="Disordered" evidence="1">
    <location>
        <begin position="84"/>
        <end position="118"/>
    </location>
</feature>
<name>A0A1A9VX60_GLOAU</name>
<dbReference type="AlphaFoldDB" id="A0A1A9VX60"/>
<dbReference type="Proteomes" id="UP000078200">
    <property type="component" value="Unassembled WGS sequence"/>
</dbReference>